<dbReference type="EMBL" id="CZBE01000026">
    <property type="protein sequence ID" value="CUQ10155.1"/>
    <property type="molecule type" value="Genomic_DNA"/>
</dbReference>
<dbReference type="AlphaFoldDB" id="A0A174TRJ9"/>
<reference evidence="1 2" key="1">
    <citation type="submission" date="2015-09" db="EMBL/GenBank/DDBJ databases">
        <authorList>
            <consortium name="Pathogen Informatics"/>
        </authorList>
    </citation>
    <scope>NUCLEOTIDE SEQUENCE [LARGE SCALE GENOMIC DNA]</scope>
    <source>
        <strain evidence="1 2">2789STDY5834939</strain>
    </source>
</reference>
<sequence length="351" mass="39766">MNELTANMKTEEAIKEKIKESRFESINGKDLMEMDLPPLHYTISTILPHGFFILAGGAKVGKSWLAEQISYAVASGGQIWGYQAIQSEVLYLGLEDTVTRLQSRFEMLEAYEGMENIHFVLKANSITSGVEEDIRDYLTLHPNIKLVVIDTLQHIRGNEFVKNIYAGDVEFTNILRQISMEFDLTILALTHTNKGKHDDDISKISGSEGMAGGTDGNWVLTKSKRTDTRANLTISNRDTEAFEFALEFDKESCRWNKLTRDESVVNEKERFLHAIVNFVKAEEAHHWEGTATELLTNLQAREPILVSYSAAVFSKSLKAAQDSLREIYGVSYVSAFHNKKKWITLDYIEVK</sequence>
<dbReference type="Gene3D" id="3.40.50.300">
    <property type="entry name" value="P-loop containing nucleotide triphosphate hydrolases"/>
    <property type="match status" value="1"/>
</dbReference>
<organism evidence="1 2">
    <name type="scientific">Anaerotruncus colihominis</name>
    <dbReference type="NCBI Taxonomy" id="169435"/>
    <lineage>
        <taxon>Bacteria</taxon>
        <taxon>Bacillati</taxon>
        <taxon>Bacillota</taxon>
        <taxon>Clostridia</taxon>
        <taxon>Eubacteriales</taxon>
        <taxon>Oscillospiraceae</taxon>
        <taxon>Anaerotruncus</taxon>
    </lineage>
</organism>
<protein>
    <recommendedName>
        <fullName evidence="3">AAA family ATPase</fullName>
    </recommendedName>
</protein>
<dbReference type="InterPro" id="IPR027417">
    <property type="entry name" value="P-loop_NTPase"/>
</dbReference>
<evidence type="ECO:0000313" key="1">
    <source>
        <dbReference type="EMBL" id="CUQ10155.1"/>
    </source>
</evidence>
<gene>
    <name evidence="1" type="ORF">ERS852551_03109</name>
</gene>
<evidence type="ECO:0000313" key="2">
    <source>
        <dbReference type="Proteomes" id="UP000095765"/>
    </source>
</evidence>
<name>A0A174TRJ9_9FIRM</name>
<dbReference type="SUPFAM" id="SSF52540">
    <property type="entry name" value="P-loop containing nucleoside triphosphate hydrolases"/>
    <property type="match status" value="1"/>
</dbReference>
<evidence type="ECO:0008006" key="3">
    <source>
        <dbReference type="Google" id="ProtNLM"/>
    </source>
</evidence>
<dbReference type="OrthoDB" id="9775547at2"/>
<accession>A0A174TRJ9</accession>
<dbReference type="Pfam" id="PF13481">
    <property type="entry name" value="AAA_25"/>
    <property type="match status" value="1"/>
</dbReference>
<dbReference type="RefSeq" id="WP_055245849.1">
    <property type="nucleotide sequence ID" value="NZ_CZBE01000026.1"/>
</dbReference>
<dbReference type="Proteomes" id="UP000095765">
    <property type="component" value="Unassembled WGS sequence"/>
</dbReference>
<proteinExistence type="predicted"/>